<feature type="domain" description="Inosine monophosphate cyclohydrolase-like" evidence="1">
    <location>
        <begin position="13"/>
        <end position="212"/>
    </location>
</feature>
<reference evidence="3" key="1">
    <citation type="journal article" date="2019" name="Int. J. Syst. Evol. Microbiol.">
        <title>The Global Catalogue of Microorganisms (GCM) 10K type strain sequencing project: providing services to taxonomists for standard genome sequencing and annotation.</title>
        <authorList>
            <consortium name="The Broad Institute Genomics Platform"/>
            <consortium name="The Broad Institute Genome Sequencing Center for Infectious Disease"/>
            <person name="Wu L."/>
            <person name="Ma J."/>
        </authorList>
    </citation>
    <scope>NUCLEOTIDE SEQUENCE [LARGE SCALE GENOMIC DNA]</scope>
    <source>
        <strain evidence="3">JCM 17656</strain>
    </source>
</reference>
<evidence type="ECO:0000313" key="3">
    <source>
        <dbReference type="Proteomes" id="UP001500707"/>
    </source>
</evidence>
<organism evidence="2 3">
    <name type="scientific">Streptomyces osmaniensis</name>
    <dbReference type="NCBI Taxonomy" id="593134"/>
    <lineage>
        <taxon>Bacteria</taxon>
        <taxon>Bacillati</taxon>
        <taxon>Actinomycetota</taxon>
        <taxon>Actinomycetes</taxon>
        <taxon>Kitasatosporales</taxon>
        <taxon>Streptomycetaceae</taxon>
        <taxon>Streptomyces</taxon>
    </lineage>
</organism>
<proteinExistence type="predicted"/>
<accession>A0ABP6W407</accession>
<name>A0ABP6W407_9ACTN</name>
<keyword evidence="3" id="KW-1185">Reference proteome</keyword>
<dbReference type="Gene3D" id="3.60.20.20">
    <property type="entry name" value="Inosine monophosphate cyclohydrolase-like"/>
    <property type="match status" value="1"/>
</dbReference>
<dbReference type="InterPro" id="IPR020600">
    <property type="entry name" value="IMP_cyclohydrolase-like"/>
</dbReference>
<dbReference type="Proteomes" id="UP001500707">
    <property type="component" value="Unassembled WGS sequence"/>
</dbReference>
<gene>
    <name evidence="2" type="ORF">GCM10022295_27250</name>
</gene>
<dbReference type="SUPFAM" id="SSF75569">
    <property type="entry name" value="Archaeal IMP cyclohydrolase PurO"/>
    <property type="match status" value="1"/>
</dbReference>
<dbReference type="InterPro" id="IPR036795">
    <property type="entry name" value="IMP_cyclohydrolase-like_sf"/>
</dbReference>
<dbReference type="Pfam" id="PF07826">
    <property type="entry name" value="IMP_cyclohyd"/>
    <property type="match status" value="1"/>
</dbReference>
<comment type="caution">
    <text evidence="2">The sequence shown here is derived from an EMBL/GenBank/DDBJ whole genome shotgun (WGS) entry which is preliminary data.</text>
</comment>
<evidence type="ECO:0000259" key="1">
    <source>
        <dbReference type="Pfam" id="PF07826"/>
    </source>
</evidence>
<sequence>MTDLSTYLSGNRYPGRGILYARVRSGDHVIAYFLTGRSPASRERTLHIAGDDLVVAPSNASDHDPLRHYTAAENAGDWLVVGNGEQVTQVADRVRAGAPAQLALGDLEYEPDPPIHTSRITALVSRDGGREGVLGAARRSRAGGREAADVMTLTVRDLVPGDAVLLTTYESDGDSVATAAPYVECAVAAEHADGLLDEIWVALNPKLRISAAVLDPAEGPTGALLRAD</sequence>
<protein>
    <recommendedName>
        <fullName evidence="1">Inosine monophosphate cyclohydrolase-like domain-containing protein</fullName>
    </recommendedName>
</protein>
<evidence type="ECO:0000313" key="2">
    <source>
        <dbReference type="EMBL" id="GAA3543888.1"/>
    </source>
</evidence>
<dbReference type="EMBL" id="BAABCE010000005">
    <property type="protein sequence ID" value="GAA3543888.1"/>
    <property type="molecule type" value="Genomic_DNA"/>
</dbReference>
<dbReference type="RefSeq" id="WP_346181823.1">
    <property type="nucleotide sequence ID" value="NZ_BAABCE010000005.1"/>
</dbReference>